<sequence>MVVDEIRARGRERERVSEDEEGWLKGEEWGSRMRDGWLRWCCGVSRGWPRRRDADSKDGDRRGRRMAKEVGWLVGDALRELPAARSRDSYPRPIIDRSPEKRRTHCAHQALYLAPYQLSSTAHLRHGHRCNDCLLSFYRRERP</sequence>
<reference evidence="1 2" key="1">
    <citation type="submission" date="2015-07" db="EMBL/GenBank/DDBJ databases">
        <title>The genome of Habropoda laboriosa.</title>
        <authorList>
            <person name="Pan H."/>
            <person name="Kapheim K."/>
        </authorList>
    </citation>
    <scope>NUCLEOTIDE SEQUENCE [LARGE SCALE GENOMIC DNA]</scope>
    <source>
        <strain evidence="1">0110345459</strain>
    </source>
</reference>
<dbReference type="EMBL" id="KQ414699">
    <property type="protein sequence ID" value="KOC63439.1"/>
    <property type="molecule type" value="Genomic_DNA"/>
</dbReference>
<accession>A0A0L7QY17</accession>
<name>A0A0L7QY17_9HYME</name>
<organism evidence="1 2">
    <name type="scientific">Habropoda laboriosa</name>
    <dbReference type="NCBI Taxonomy" id="597456"/>
    <lineage>
        <taxon>Eukaryota</taxon>
        <taxon>Metazoa</taxon>
        <taxon>Ecdysozoa</taxon>
        <taxon>Arthropoda</taxon>
        <taxon>Hexapoda</taxon>
        <taxon>Insecta</taxon>
        <taxon>Pterygota</taxon>
        <taxon>Neoptera</taxon>
        <taxon>Endopterygota</taxon>
        <taxon>Hymenoptera</taxon>
        <taxon>Apocrita</taxon>
        <taxon>Aculeata</taxon>
        <taxon>Apoidea</taxon>
        <taxon>Anthophila</taxon>
        <taxon>Apidae</taxon>
        <taxon>Habropoda</taxon>
    </lineage>
</organism>
<evidence type="ECO:0000313" key="1">
    <source>
        <dbReference type="EMBL" id="KOC63439.1"/>
    </source>
</evidence>
<dbReference type="AlphaFoldDB" id="A0A0L7QY17"/>
<gene>
    <name evidence="1" type="ORF">WH47_01929</name>
</gene>
<proteinExistence type="predicted"/>
<protein>
    <submittedName>
        <fullName evidence="1">Uncharacterized protein</fullName>
    </submittedName>
</protein>
<evidence type="ECO:0000313" key="2">
    <source>
        <dbReference type="Proteomes" id="UP000053825"/>
    </source>
</evidence>
<keyword evidence="2" id="KW-1185">Reference proteome</keyword>
<dbReference type="Proteomes" id="UP000053825">
    <property type="component" value="Unassembled WGS sequence"/>
</dbReference>